<gene>
    <name evidence="1" type="ORF">M513_13636</name>
</gene>
<proteinExistence type="predicted"/>
<protein>
    <submittedName>
        <fullName evidence="1">Uncharacterized protein</fullName>
    </submittedName>
</protein>
<reference evidence="1 2" key="1">
    <citation type="journal article" date="2014" name="Nat. Genet.">
        <title>Genome and transcriptome of the porcine whipworm Trichuris suis.</title>
        <authorList>
            <person name="Jex A.R."/>
            <person name="Nejsum P."/>
            <person name="Schwarz E.M."/>
            <person name="Hu L."/>
            <person name="Young N.D."/>
            <person name="Hall R.S."/>
            <person name="Korhonen P.K."/>
            <person name="Liao S."/>
            <person name="Thamsborg S."/>
            <person name="Xia J."/>
            <person name="Xu P."/>
            <person name="Wang S."/>
            <person name="Scheerlinck J.P."/>
            <person name="Hofmann A."/>
            <person name="Sternberg P.W."/>
            <person name="Wang J."/>
            <person name="Gasser R.B."/>
        </authorList>
    </citation>
    <scope>NUCLEOTIDE SEQUENCE [LARGE SCALE GENOMIC DNA]</scope>
    <source>
        <strain evidence="1">DCEP-RM93M</strain>
    </source>
</reference>
<dbReference type="AlphaFoldDB" id="A0A085LKJ1"/>
<feature type="non-terminal residue" evidence="1">
    <location>
        <position position="62"/>
    </location>
</feature>
<name>A0A085LKJ1_9BILA</name>
<dbReference type="EMBL" id="KL363479">
    <property type="protein sequence ID" value="KFD45487.1"/>
    <property type="molecule type" value="Genomic_DNA"/>
</dbReference>
<keyword evidence="2" id="KW-1185">Reference proteome</keyword>
<organism evidence="1 2">
    <name type="scientific">Trichuris suis</name>
    <name type="common">pig whipworm</name>
    <dbReference type="NCBI Taxonomy" id="68888"/>
    <lineage>
        <taxon>Eukaryota</taxon>
        <taxon>Metazoa</taxon>
        <taxon>Ecdysozoa</taxon>
        <taxon>Nematoda</taxon>
        <taxon>Enoplea</taxon>
        <taxon>Dorylaimia</taxon>
        <taxon>Trichinellida</taxon>
        <taxon>Trichuridae</taxon>
        <taxon>Trichuris</taxon>
    </lineage>
</organism>
<sequence length="62" mass="7631">MVQSRRSWTEEYKKTQTSIFFFLVLCRHPDKTALATVLDKNYKMTAEEELKRREREHFDFDE</sequence>
<accession>A0A085LKJ1</accession>
<evidence type="ECO:0000313" key="1">
    <source>
        <dbReference type="EMBL" id="KFD45487.1"/>
    </source>
</evidence>
<dbReference type="Proteomes" id="UP000030764">
    <property type="component" value="Unassembled WGS sequence"/>
</dbReference>
<evidence type="ECO:0000313" key="2">
    <source>
        <dbReference type="Proteomes" id="UP000030764"/>
    </source>
</evidence>